<keyword evidence="2" id="KW-0646">Protease inhibitor</keyword>
<gene>
    <name evidence="7" type="primary">LOC117231371</name>
</gene>
<dbReference type="Pfam" id="PF00079">
    <property type="entry name" value="Serpin"/>
    <property type="match status" value="1"/>
</dbReference>
<dbReference type="InterPro" id="IPR036186">
    <property type="entry name" value="Serpin_sf"/>
</dbReference>
<dbReference type="InterPro" id="IPR023796">
    <property type="entry name" value="Serpin_dom"/>
</dbReference>
<dbReference type="AlphaFoldDB" id="A0A6J3JZC3"/>
<dbReference type="GO" id="GO:0005615">
    <property type="term" value="C:extracellular space"/>
    <property type="evidence" value="ECO:0007669"/>
    <property type="project" value="InterPro"/>
</dbReference>
<dbReference type="SUPFAM" id="SSF56574">
    <property type="entry name" value="Serpins"/>
    <property type="match status" value="1"/>
</dbReference>
<dbReference type="GeneID" id="117231371"/>
<dbReference type="Gene3D" id="2.30.39.10">
    <property type="entry name" value="Alpha-1-antitrypsin, domain 1"/>
    <property type="match status" value="1"/>
</dbReference>
<evidence type="ECO:0000256" key="4">
    <source>
        <dbReference type="RuleBase" id="RU000411"/>
    </source>
</evidence>
<dbReference type="Gene3D" id="3.30.497.10">
    <property type="entry name" value="Antithrombin, subunit I, domain 2"/>
    <property type="match status" value="1"/>
</dbReference>
<proteinExistence type="inferred from homology"/>
<organism evidence="6 7">
    <name type="scientific">Bombus vosnesenskii</name>
    <dbReference type="NCBI Taxonomy" id="207650"/>
    <lineage>
        <taxon>Eukaryota</taxon>
        <taxon>Metazoa</taxon>
        <taxon>Ecdysozoa</taxon>
        <taxon>Arthropoda</taxon>
        <taxon>Hexapoda</taxon>
        <taxon>Insecta</taxon>
        <taxon>Pterygota</taxon>
        <taxon>Neoptera</taxon>
        <taxon>Endopterygota</taxon>
        <taxon>Hymenoptera</taxon>
        <taxon>Apocrita</taxon>
        <taxon>Aculeata</taxon>
        <taxon>Apoidea</taxon>
        <taxon>Anthophila</taxon>
        <taxon>Apidae</taxon>
        <taxon>Bombus</taxon>
        <taxon>Pyrobombus</taxon>
    </lineage>
</organism>
<keyword evidence="3" id="KW-0722">Serine protease inhibitor</keyword>
<dbReference type="CDD" id="cd19601">
    <property type="entry name" value="serpin42Da-like"/>
    <property type="match status" value="1"/>
</dbReference>
<evidence type="ECO:0000256" key="2">
    <source>
        <dbReference type="ARBA" id="ARBA00022690"/>
    </source>
</evidence>
<dbReference type="PANTHER" id="PTHR11461">
    <property type="entry name" value="SERINE PROTEASE INHIBITOR, SERPIN"/>
    <property type="match status" value="1"/>
</dbReference>
<keyword evidence="6" id="KW-1185">Reference proteome</keyword>
<dbReference type="GO" id="GO:0004867">
    <property type="term" value="F:serine-type endopeptidase inhibitor activity"/>
    <property type="evidence" value="ECO:0007669"/>
    <property type="project" value="UniProtKB-KW"/>
</dbReference>
<dbReference type="SMART" id="SM00093">
    <property type="entry name" value="SERPIN"/>
    <property type="match status" value="1"/>
</dbReference>
<reference evidence="7" key="1">
    <citation type="submission" date="2025-08" db="UniProtKB">
        <authorList>
            <consortium name="RefSeq"/>
        </authorList>
    </citation>
    <scope>IDENTIFICATION</scope>
    <source>
        <tissue evidence="7">Muscle</tissue>
    </source>
</reference>
<dbReference type="InterPro" id="IPR023795">
    <property type="entry name" value="Serpin_CS"/>
</dbReference>
<protein>
    <submittedName>
        <fullName evidence="7">Antichymotrypsin-2-like</fullName>
    </submittedName>
</protein>
<dbReference type="PROSITE" id="PS00284">
    <property type="entry name" value="SERPIN"/>
    <property type="match status" value="1"/>
</dbReference>
<evidence type="ECO:0000313" key="6">
    <source>
        <dbReference type="Proteomes" id="UP000504631"/>
    </source>
</evidence>
<feature type="domain" description="Serpin" evidence="5">
    <location>
        <begin position="154"/>
        <end position="519"/>
    </location>
</feature>
<evidence type="ECO:0000256" key="3">
    <source>
        <dbReference type="ARBA" id="ARBA00022900"/>
    </source>
</evidence>
<accession>A0A6J3JZC3</accession>
<dbReference type="InterPro" id="IPR042178">
    <property type="entry name" value="Serpin_sf_1"/>
</dbReference>
<dbReference type="PANTHER" id="PTHR11461:SF211">
    <property type="entry name" value="GH10112P-RELATED"/>
    <property type="match status" value="1"/>
</dbReference>
<sequence>MYCIRFKFAFYSFVNKRSKVFHDIFYNTLKQSRGKFLPSFLQDKFLYSIYRSINPLGINPYYTQYTCVSRISRIILSIISSSIYRCNYFLCNKQHPEDAIWDHFQPDTQQLQYHSFLAISSIWLVGLVLITMSEAVKNVEALRSVVEGANQFSSSFFQTVVQHNPGNLVTSPLSASIVLAMTAFGARGNTEAQFRNVLHLPTSESLATSGYQSLIDNLNNVKDNKLAVANKVFVAASLNLKPSYKNLTEVYFRSSSQLVNFAESQEAANIINSWAEQNTNNLIKEIVTAAMLSDLTKLVLVNAVYFKGQWKDKFDPKSTSDMPFHTSKVEVKNVPTMYRRGKYKYGDLVDLNAKFAVIPYKGDELSMIIILPNEIDSLSDVEKKLQNTSLTNIISQGYVQEMELWLPKFKVESNIDLRNLLIEMGLSDAFAGADFSGIADGEGLCISHVIQKAYIEVNEEGSEAVAVTRRVVIKRKGGYIYIRKFLINQPFFYYIVKTMNDDKENDINLPLFCGFVREPKI</sequence>
<evidence type="ECO:0000259" key="5">
    <source>
        <dbReference type="SMART" id="SM00093"/>
    </source>
</evidence>
<name>A0A6J3JZC3_9HYME</name>
<dbReference type="Proteomes" id="UP000504631">
    <property type="component" value="Unplaced"/>
</dbReference>
<dbReference type="RefSeq" id="XP_033345651.1">
    <property type="nucleotide sequence ID" value="XM_033489760.1"/>
</dbReference>
<comment type="similarity">
    <text evidence="1 4">Belongs to the serpin family.</text>
</comment>
<dbReference type="InterPro" id="IPR042185">
    <property type="entry name" value="Serpin_sf_2"/>
</dbReference>
<evidence type="ECO:0000313" key="7">
    <source>
        <dbReference type="RefSeq" id="XP_033345651.1"/>
    </source>
</evidence>
<dbReference type="KEGG" id="bvk:117231371"/>
<evidence type="ECO:0000256" key="1">
    <source>
        <dbReference type="ARBA" id="ARBA00009500"/>
    </source>
</evidence>
<dbReference type="InterPro" id="IPR000215">
    <property type="entry name" value="Serpin_fam"/>
</dbReference>